<dbReference type="PANTHER" id="PTHR38598">
    <property type="entry name" value="INNER MEMBRANE PROTEIN YJCH"/>
    <property type="match status" value="1"/>
</dbReference>
<keyword evidence="1" id="KW-1133">Transmembrane helix</keyword>
<dbReference type="InterPro" id="IPR052959">
    <property type="entry name" value="Inner_membrane_assoc"/>
</dbReference>
<feature type="transmembrane region" description="Helical" evidence="1">
    <location>
        <begin position="58"/>
        <end position="83"/>
    </location>
</feature>
<protein>
    <recommendedName>
        <fullName evidence="4">DUF485 domain-containing protein</fullName>
    </recommendedName>
</protein>
<dbReference type="InterPro" id="IPR007436">
    <property type="entry name" value="DUF485"/>
</dbReference>
<gene>
    <name evidence="2" type="ORF">B6S12_00960</name>
</gene>
<dbReference type="PANTHER" id="PTHR38598:SF1">
    <property type="entry name" value="INNER MEMBRANE PROTEIN YJCH"/>
    <property type="match status" value="1"/>
</dbReference>
<evidence type="ECO:0008006" key="4">
    <source>
        <dbReference type="Google" id="ProtNLM"/>
    </source>
</evidence>
<organism evidence="2 3">
    <name type="scientific">Helicobacter valdiviensis</name>
    <dbReference type="NCBI Taxonomy" id="1458358"/>
    <lineage>
        <taxon>Bacteria</taxon>
        <taxon>Pseudomonadati</taxon>
        <taxon>Campylobacterota</taxon>
        <taxon>Epsilonproteobacteria</taxon>
        <taxon>Campylobacterales</taxon>
        <taxon>Helicobacteraceae</taxon>
        <taxon>Helicobacter</taxon>
    </lineage>
</organism>
<keyword evidence="3" id="KW-1185">Reference proteome</keyword>
<dbReference type="AlphaFoldDB" id="A0A2W6NN81"/>
<comment type="caution">
    <text evidence="2">The sequence shown here is derived from an EMBL/GenBank/DDBJ whole genome shotgun (WGS) entry which is preliminary data.</text>
</comment>
<dbReference type="Pfam" id="PF04341">
    <property type="entry name" value="DUF485"/>
    <property type="match status" value="1"/>
</dbReference>
<name>A0A2W6NN81_9HELI</name>
<dbReference type="GO" id="GO:0005886">
    <property type="term" value="C:plasma membrane"/>
    <property type="evidence" value="ECO:0007669"/>
    <property type="project" value="TreeGrafter"/>
</dbReference>
<dbReference type="OrthoDB" id="5360525at2"/>
<sequence>MDKKLLYENSIEKFKNFVTFRNKVSLTLSMVVLFCYYIFVLGIGLFPEILGYRLGPSAITLGIIFGIFLIFLCIISTGLYTFFANKHFDKVQKEVLEDLEKSGALQDLQDGKIDYK</sequence>
<feature type="transmembrane region" description="Helical" evidence="1">
    <location>
        <begin position="24"/>
        <end position="46"/>
    </location>
</feature>
<accession>A0A2W6NN81</accession>
<evidence type="ECO:0000313" key="3">
    <source>
        <dbReference type="Proteomes" id="UP000249746"/>
    </source>
</evidence>
<evidence type="ECO:0000313" key="2">
    <source>
        <dbReference type="EMBL" id="PZT48896.1"/>
    </source>
</evidence>
<dbReference type="RefSeq" id="WP_111228954.1">
    <property type="nucleotide sequence ID" value="NZ_NBIU01000002.1"/>
</dbReference>
<evidence type="ECO:0000256" key="1">
    <source>
        <dbReference type="SAM" id="Phobius"/>
    </source>
</evidence>
<keyword evidence="1" id="KW-0472">Membrane</keyword>
<dbReference type="EMBL" id="NBIU01000002">
    <property type="protein sequence ID" value="PZT48896.1"/>
    <property type="molecule type" value="Genomic_DNA"/>
</dbReference>
<keyword evidence="1" id="KW-0812">Transmembrane</keyword>
<dbReference type="Proteomes" id="UP000249746">
    <property type="component" value="Unassembled WGS sequence"/>
</dbReference>
<proteinExistence type="predicted"/>
<reference evidence="2 3" key="1">
    <citation type="submission" date="2017-03" db="EMBL/GenBank/DDBJ databases">
        <title>Genomic and clinical evidence uncovers the enterohepatic species Helicobacter valdiviensis as a potential human intestinal pathogen.</title>
        <authorList>
            <person name="Fresia P."/>
            <person name="Jara R."/>
            <person name="Sierra R."/>
            <person name="Ferres I."/>
            <person name="Greif G."/>
            <person name="Iraola G."/>
            <person name="Collado L."/>
        </authorList>
    </citation>
    <scope>NUCLEOTIDE SEQUENCE [LARGE SCALE GENOMIC DNA]</scope>
    <source>
        <strain evidence="2 3">WBE14</strain>
    </source>
</reference>